<sequence length="133" mass="14443">MTRPHGETSGPSGTDDSGTGTVRRRVRNPLTWLLTGLVRGYQLIVSPWFAPTCRYYPSCSAYAIDALTKRGPIVGTGLAIWRVLRCNPWSAGGVDHVPSRRSGDDHGHTHRSADRRARTLVGRPASLGSPPRA</sequence>
<dbReference type="AlphaFoldDB" id="A0A7M4DD33"/>
<feature type="compositionally biased region" description="Low complexity" evidence="2">
    <location>
        <begin position="8"/>
        <end position="21"/>
    </location>
</feature>
<keyword evidence="4" id="KW-1185">Reference proteome</keyword>
<organism evidence="3 4">
    <name type="scientific">Occultella aeris</name>
    <dbReference type="NCBI Taxonomy" id="2761496"/>
    <lineage>
        <taxon>Bacteria</taxon>
        <taxon>Bacillati</taxon>
        <taxon>Actinomycetota</taxon>
        <taxon>Actinomycetes</taxon>
        <taxon>Micrococcales</taxon>
        <taxon>Ruaniaceae</taxon>
        <taxon>Occultella</taxon>
    </lineage>
</organism>
<accession>A0A7M4DD33</accession>
<dbReference type="NCBIfam" id="TIGR00278">
    <property type="entry name" value="membrane protein insertion efficiency factor YidD"/>
    <property type="match status" value="1"/>
</dbReference>
<dbReference type="Pfam" id="PF01809">
    <property type="entry name" value="YidD"/>
    <property type="match status" value="1"/>
</dbReference>
<comment type="function">
    <text evidence="1">Could be involved in insertion of integral membrane proteins into the membrane.</text>
</comment>
<name>A0A7M4DD33_9MICO</name>
<comment type="subcellular location">
    <subcellularLocation>
        <location evidence="1">Cell membrane</location>
        <topology evidence="1">Peripheral membrane protein</topology>
        <orientation evidence="1">Cytoplasmic side</orientation>
    </subcellularLocation>
</comment>
<comment type="similarity">
    <text evidence="1">Belongs to the UPF0161 family.</text>
</comment>
<evidence type="ECO:0000256" key="1">
    <source>
        <dbReference type="HAMAP-Rule" id="MF_00386"/>
    </source>
</evidence>
<dbReference type="InterPro" id="IPR002696">
    <property type="entry name" value="Membr_insert_effic_factor_YidD"/>
</dbReference>
<dbReference type="Proteomes" id="UP000419743">
    <property type="component" value="Unassembled WGS sequence"/>
</dbReference>
<feature type="region of interest" description="Disordered" evidence="2">
    <location>
        <begin position="1"/>
        <end position="22"/>
    </location>
</feature>
<evidence type="ECO:0000256" key="2">
    <source>
        <dbReference type="SAM" id="MobiDB-lite"/>
    </source>
</evidence>
<evidence type="ECO:0000313" key="4">
    <source>
        <dbReference type="Proteomes" id="UP000419743"/>
    </source>
</evidence>
<dbReference type="RefSeq" id="WP_156738628.1">
    <property type="nucleotide sequence ID" value="NZ_CACRYJ010000003.1"/>
</dbReference>
<keyword evidence="1" id="KW-1003">Cell membrane</keyword>
<protein>
    <recommendedName>
        <fullName evidence="1">Putative membrane protein insertion efficiency factor</fullName>
    </recommendedName>
</protein>
<comment type="caution">
    <text evidence="3">The sequence shown here is derived from an EMBL/GenBank/DDBJ whole genome shotgun (WGS) entry which is preliminary data.</text>
</comment>
<feature type="compositionally biased region" description="Basic and acidic residues" evidence="2">
    <location>
        <begin position="97"/>
        <end position="117"/>
    </location>
</feature>
<dbReference type="SMART" id="SM01234">
    <property type="entry name" value="Haemolytic"/>
    <property type="match status" value="1"/>
</dbReference>
<dbReference type="EMBL" id="CACRYJ010000003">
    <property type="protein sequence ID" value="VZO34741.1"/>
    <property type="molecule type" value="Genomic_DNA"/>
</dbReference>
<dbReference type="PANTHER" id="PTHR33383">
    <property type="entry name" value="MEMBRANE PROTEIN INSERTION EFFICIENCY FACTOR-RELATED"/>
    <property type="match status" value="1"/>
</dbReference>
<dbReference type="GO" id="GO:0005886">
    <property type="term" value="C:plasma membrane"/>
    <property type="evidence" value="ECO:0007669"/>
    <property type="project" value="UniProtKB-SubCell"/>
</dbReference>
<reference evidence="3 4" key="1">
    <citation type="submission" date="2019-11" db="EMBL/GenBank/DDBJ databases">
        <authorList>
            <person name="Criscuolo A."/>
        </authorList>
    </citation>
    <scope>NUCLEOTIDE SEQUENCE [LARGE SCALE GENOMIC DNA]</scope>
    <source>
        <strain evidence="3">CIP111667</strain>
    </source>
</reference>
<dbReference type="HAMAP" id="MF_00386">
    <property type="entry name" value="UPF0161_YidD"/>
    <property type="match status" value="1"/>
</dbReference>
<dbReference type="PANTHER" id="PTHR33383:SF1">
    <property type="entry name" value="MEMBRANE PROTEIN INSERTION EFFICIENCY FACTOR-RELATED"/>
    <property type="match status" value="1"/>
</dbReference>
<evidence type="ECO:0000313" key="3">
    <source>
        <dbReference type="EMBL" id="VZO34741.1"/>
    </source>
</evidence>
<feature type="region of interest" description="Disordered" evidence="2">
    <location>
        <begin position="93"/>
        <end position="133"/>
    </location>
</feature>
<gene>
    <name evidence="3" type="primary">yidD</name>
    <name evidence="3" type="ORF">HALOF300_00021</name>
</gene>
<keyword evidence="1" id="KW-0472">Membrane</keyword>
<proteinExistence type="inferred from homology"/>